<evidence type="ECO:0000256" key="6">
    <source>
        <dbReference type="ARBA" id="ARBA00022840"/>
    </source>
</evidence>
<dbReference type="SMART" id="SM00904">
    <property type="entry name" value="Flavokinase"/>
    <property type="match status" value="1"/>
</dbReference>
<keyword evidence="3" id="KW-0288">FMN</keyword>
<dbReference type="EMBL" id="RSEC01000062">
    <property type="protein sequence ID" value="RSD08450.1"/>
    <property type="molecule type" value="Genomic_DNA"/>
</dbReference>
<dbReference type="InterPro" id="IPR023468">
    <property type="entry name" value="Riboflavin_kinase"/>
</dbReference>
<dbReference type="GO" id="GO:0009231">
    <property type="term" value="P:riboflavin biosynthetic process"/>
    <property type="evidence" value="ECO:0007669"/>
    <property type="project" value="InterPro"/>
</dbReference>
<evidence type="ECO:0000256" key="7">
    <source>
        <dbReference type="ARBA" id="ARBA00047880"/>
    </source>
</evidence>
<evidence type="ECO:0000256" key="5">
    <source>
        <dbReference type="ARBA" id="ARBA00022741"/>
    </source>
</evidence>
<sequence length="150" mass="16440">MPEYFVVRGTVESGDKRGRELGFPTANIALRDQDGSLGDGVWAGWVRRADGTHVPAAVSVGRRPTYYGADGYRLLEAHLLEFTGDLYGETLVVWLGSHLRDQEKYSSAEDLITALKNDIATATQWTLAHPATSLPPVDESPLGEVRRLTT</sequence>
<comment type="caution">
    <text evidence="10">The sequence shown here is derived from an EMBL/GenBank/DDBJ whole genome shotgun (WGS) entry which is preliminary data.</text>
</comment>
<protein>
    <recommendedName>
        <fullName evidence="1">riboflavin kinase</fullName>
        <ecNumber evidence="1">2.7.1.26</ecNumber>
    </recommendedName>
</protein>
<keyword evidence="11" id="KW-1185">Reference proteome</keyword>
<evidence type="ECO:0000256" key="2">
    <source>
        <dbReference type="ARBA" id="ARBA00022630"/>
    </source>
</evidence>
<dbReference type="GO" id="GO:0008531">
    <property type="term" value="F:riboflavin kinase activity"/>
    <property type="evidence" value="ECO:0007669"/>
    <property type="project" value="UniProtKB-EC"/>
</dbReference>
<keyword evidence="2" id="KW-0285">Flavoprotein</keyword>
<feature type="domain" description="Riboflavin kinase" evidence="9">
    <location>
        <begin position="1"/>
        <end position="127"/>
    </location>
</feature>
<feature type="region of interest" description="Disordered" evidence="8">
    <location>
        <begin position="131"/>
        <end position="150"/>
    </location>
</feature>
<comment type="catalytic activity">
    <reaction evidence="7">
        <text>riboflavin + ATP = FMN + ADP + H(+)</text>
        <dbReference type="Rhea" id="RHEA:14357"/>
        <dbReference type="ChEBI" id="CHEBI:15378"/>
        <dbReference type="ChEBI" id="CHEBI:30616"/>
        <dbReference type="ChEBI" id="CHEBI:57986"/>
        <dbReference type="ChEBI" id="CHEBI:58210"/>
        <dbReference type="ChEBI" id="CHEBI:456216"/>
        <dbReference type="EC" id="2.7.1.26"/>
    </reaction>
</comment>
<accession>A0A3R9EJP8</accession>
<dbReference type="PANTHER" id="PTHR22749">
    <property type="entry name" value="RIBOFLAVIN KINASE/FMN ADENYLYLTRANSFERASE"/>
    <property type="match status" value="1"/>
</dbReference>
<dbReference type="PANTHER" id="PTHR22749:SF6">
    <property type="entry name" value="RIBOFLAVIN KINASE"/>
    <property type="match status" value="1"/>
</dbReference>
<evidence type="ECO:0000256" key="8">
    <source>
        <dbReference type="SAM" id="MobiDB-lite"/>
    </source>
</evidence>
<gene>
    <name evidence="10" type="ORF">EIY87_42555</name>
</gene>
<dbReference type="Proteomes" id="UP000267081">
    <property type="component" value="Unassembled WGS sequence"/>
</dbReference>
<dbReference type="SUPFAM" id="SSF82114">
    <property type="entry name" value="Riboflavin kinase-like"/>
    <property type="match status" value="1"/>
</dbReference>
<evidence type="ECO:0000256" key="3">
    <source>
        <dbReference type="ARBA" id="ARBA00022643"/>
    </source>
</evidence>
<dbReference type="GO" id="GO:0005524">
    <property type="term" value="F:ATP binding"/>
    <property type="evidence" value="ECO:0007669"/>
    <property type="project" value="UniProtKB-KW"/>
</dbReference>
<proteinExistence type="predicted"/>
<dbReference type="InterPro" id="IPR015865">
    <property type="entry name" value="Riboflavin_kinase_bac/euk"/>
</dbReference>
<organism evidence="10 11">
    <name type="scientific">Amycolatopsis eburnea</name>
    <dbReference type="NCBI Taxonomy" id="2267691"/>
    <lineage>
        <taxon>Bacteria</taxon>
        <taxon>Bacillati</taxon>
        <taxon>Actinomycetota</taxon>
        <taxon>Actinomycetes</taxon>
        <taxon>Pseudonocardiales</taxon>
        <taxon>Pseudonocardiaceae</taxon>
        <taxon>Amycolatopsis</taxon>
    </lineage>
</organism>
<evidence type="ECO:0000313" key="11">
    <source>
        <dbReference type="Proteomes" id="UP000267081"/>
    </source>
</evidence>
<dbReference type="AlphaFoldDB" id="A0A3R9EJP8"/>
<reference evidence="10 11" key="1">
    <citation type="submission" date="2018-12" db="EMBL/GenBank/DDBJ databases">
        <title>Amycolatopsis eburnea sp. nov. actinomycete associate with arbuscular mycorrhiza fungal spore.</title>
        <authorList>
            <person name="Lumyong S."/>
            <person name="Chaiya L."/>
        </authorList>
    </citation>
    <scope>NUCLEOTIDE SEQUENCE [LARGE SCALE GENOMIC DNA]</scope>
    <source>
        <strain evidence="10 11">GLM-1</strain>
    </source>
</reference>
<dbReference type="RefSeq" id="WP_125315674.1">
    <property type="nucleotide sequence ID" value="NZ_RSEC01000062.1"/>
</dbReference>
<evidence type="ECO:0000256" key="1">
    <source>
        <dbReference type="ARBA" id="ARBA00012105"/>
    </source>
</evidence>
<evidence type="ECO:0000313" key="10">
    <source>
        <dbReference type="EMBL" id="RSD08450.1"/>
    </source>
</evidence>
<dbReference type="Pfam" id="PF01687">
    <property type="entry name" value="Flavokinase"/>
    <property type="match status" value="1"/>
</dbReference>
<evidence type="ECO:0000259" key="9">
    <source>
        <dbReference type="SMART" id="SM00904"/>
    </source>
</evidence>
<keyword evidence="4" id="KW-0808">Transferase</keyword>
<evidence type="ECO:0000256" key="4">
    <source>
        <dbReference type="ARBA" id="ARBA00022679"/>
    </source>
</evidence>
<name>A0A3R9EJP8_9PSEU</name>
<keyword evidence="10" id="KW-0418">Kinase</keyword>
<keyword evidence="6" id="KW-0067">ATP-binding</keyword>
<dbReference type="Gene3D" id="2.40.30.30">
    <property type="entry name" value="Riboflavin kinase-like"/>
    <property type="match status" value="1"/>
</dbReference>
<dbReference type="EC" id="2.7.1.26" evidence="1"/>
<keyword evidence="5" id="KW-0547">Nucleotide-binding</keyword>
<dbReference type="InterPro" id="IPR023465">
    <property type="entry name" value="Riboflavin_kinase_dom_sf"/>
</dbReference>
<dbReference type="GO" id="GO:0009398">
    <property type="term" value="P:FMN biosynthetic process"/>
    <property type="evidence" value="ECO:0007669"/>
    <property type="project" value="TreeGrafter"/>
</dbReference>
<dbReference type="OrthoDB" id="9803667at2"/>